<dbReference type="Proteomes" id="UP000724874">
    <property type="component" value="Unassembled WGS sequence"/>
</dbReference>
<dbReference type="OrthoDB" id="3125862at2759"/>
<keyword evidence="2" id="KW-1185">Reference proteome</keyword>
<comment type="caution">
    <text evidence="1">The sequence shown here is derived from an EMBL/GenBank/DDBJ whole genome shotgun (WGS) entry which is preliminary data.</text>
</comment>
<organism evidence="1 2">
    <name type="scientific">Gymnopilus junonius</name>
    <name type="common">Spectacular rustgill mushroom</name>
    <name type="synonym">Gymnopilus spectabilis subsp. junonius</name>
    <dbReference type="NCBI Taxonomy" id="109634"/>
    <lineage>
        <taxon>Eukaryota</taxon>
        <taxon>Fungi</taxon>
        <taxon>Dikarya</taxon>
        <taxon>Basidiomycota</taxon>
        <taxon>Agaricomycotina</taxon>
        <taxon>Agaricomycetes</taxon>
        <taxon>Agaricomycetidae</taxon>
        <taxon>Agaricales</taxon>
        <taxon>Agaricineae</taxon>
        <taxon>Hymenogastraceae</taxon>
        <taxon>Gymnopilus</taxon>
    </lineage>
</organism>
<evidence type="ECO:0000313" key="2">
    <source>
        <dbReference type="Proteomes" id="UP000724874"/>
    </source>
</evidence>
<name>A0A9P5NT39_GYMJU</name>
<reference evidence="1" key="1">
    <citation type="submission" date="2020-11" db="EMBL/GenBank/DDBJ databases">
        <authorList>
            <consortium name="DOE Joint Genome Institute"/>
            <person name="Ahrendt S."/>
            <person name="Riley R."/>
            <person name="Andreopoulos W."/>
            <person name="LaButti K."/>
            <person name="Pangilinan J."/>
            <person name="Ruiz-duenas F.J."/>
            <person name="Barrasa J.M."/>
            <person name="Sanchez-Garcia M."/>
            <person name="Camarero S."/>
            <person name="Miyauchi S."/>
            <person name="Serrano A."/>
            <person name="Linde D."/>
            <person name="Babiker R."/>
            <person name="Drula E."/>
            <person name="Ayuso-Fernandez I."/>
            <person name="Pacheco R."/>
            <person name="Padilla G."/>
            <person name="Ferreira P."/>
            <person name="Barriuso J."/>
            <person name="Kellner H."/>
            <person name="Castanera R."/>
            <person name="Alfaro M."/>
            <person name="Ramirez L."/>
            <person name="Pisabarro A.G."/>
            <person name="Kuo A."/>
            <person name="Tritt A."/>
            <person name="Lipzen A."/>
            <person name="He G."/>
            <person name="Yan M."/>
            <person name="Ng V."/>
            <person name="Cullen D."/>
            <person name="Martin F."/>
            <person name="Rosso M.-N."/>
            <person name="Henrissat B."/>
            <person name="Hibbett D."/>
            <person name="Martinez A.T."/>
            <person name="Grigoriev I.V."/>
        </authorList>
    </citation>
    <scope>NUCLEOTIDE SEQUENCE</scope>
    <source>
        <strain evidence="1">AH 44721</strain>
    </source>
</reference>
<dbReference type="CDD" id="cd09917">
    <property type="entry name" value="F-box_SF"/>
    <property type="match status" value="1"/>
</dbReference>
<gene>
    <name evidence="1" type="ORF">CPB84DRAFT_1775571</name>
</gene>
<dbReference type="SUPFAM" id="SSF81383">
    <property type="entry name" value="F-box domain"/>
    <property type="match status" value="1"/>
</dbReference>
<proteinExistence type="predicted"/>
<dbReference type="InterPro" id="IPR036047">
    <property type="entry name" value="F-box-like_dom_sf"/>
</dbReference>
<dbReference type="AlphaFoldDB" id="A0A9P5NT39"/>
<evidence type="ECO:0008006" key="3">
    <source>
        <dbReference type="Google" id="ProtNLM"/>
    </source>
</evidence>
<evidence type="ECO:0000313" key="1">
    <source>
        <dbReference type="EMBL" id="KAF8902826.1"/>
    </source>
</evidence>
<dbReference type="EMBL" id="JADNYJ010000034">
    <property type="protein sequence ID" value="KAF8902826.1"/>
    <property type="molecule type" value="Genomic_DNA"/>
</dbReference>
<sequence>MDELPCIPGRARTSFVLPQDRTYHPSSYRIKSHRQAKMKFPDYIPVEIWDMCFRYCSQEDVKGLCLACHHFHDIAVRPLFRHVSFLRWATLLEGLSEDWLSRNSNVLKPISEHLKRLATHSNLAHHVRELELAWTDHPREVFRLKPSPVVTAFYSDFQSLMKDFALLLPSFKSMQRFTLTLHGVATHSEILKALEQISSLSKVSMVISDTSRLEQVVSNTAMQGFLQRLVYLTIPIPRFTRDVSGLLMLLDACPNLEGLSVVEDCDCLLSSFDLPLSVCLQLRAFKGPFNMIKNVVPGRSIERLEIISPRHGSYFAPVSDEDIGEALLLPGLRKLTASFIIESYGESCDKRLCSVVTEHSHLKEVVNHRYSTKYLNLLAARYPALRGVSMGPKGPDGVGSVPMGEDMQFK</sequence>
<protein>
    <recommendedName>
        <fullName evidence="3">F-box domain-containing protein</fullName>
    </recommendedName>
</protein>
<accession>A0A9P5NT39</accession>